<dbReference type="CDD" id="cd09726">
    <property type="entry name" value="RAMP_I_III"/>
    <property type="match status" value="1"/>
</dbReference>
<protein>
    <submittedName>
        <fullName evidence="3">RAMP superfamily CRISPR-associated protein</fullName>
    </submittedName>
</protein>
<keyword evidence="1" id="KW-0051">Antiviral defense</keyword>
<comment type="caution">
    <text evidence="3">The sequence shown here is derived from an EMBL/GenBank/DDBJ whole genome shotgun (WGS) entry which is preliminary data.</text>
</comment>
<keyword evidence="4" id="KW-1185">Reference proteome</keyword>
<dbReference type="InterPro" id="IPR005537">
    <property type="entry name" value="RAMP_III_fam"/>
</dbReference>
<reference evidence="3 4" key="1">
    <citation type="submission" date="2023-12" db="EMBL/GenBank/DDBJ databases">
        <title>Baltic Sea Cyanobacteria.</title>
        <authorList>
            <person name="Delbaje E."/>
            <person name="Fewer D.P."/>
            <person name="Shishido T.K."/>
        </authorList>
    </citation>
    <scope>NUCLEOTIDE SEQUENCE [LARGE SCALE GENOMIC DNA]</scope>
    <source>
        <strain evidence="3 4">CCNP 1315</strain>
    </source>
</reference>
<dbReference type="InterPro" id="IPR052216">
    <property type="entry name" value="CRISPR_Csm3_endoribonuclease"/>
</dbReference>
<proteinExistence type="predicted"/>
<dbReference type="EMBL" id="JAYGHT010000019">
    <property type="protein sequence ID" value="MEA5519003.1"/>
    <property type="molecule type" value="Genomic_DNA"/>
</dbReference>
<evidence type="ECO:0000313" key="3">
    <source>
        <dbReference type="EMBL" id="MEA5519003.1"/>
    </source>
</evidence>
<dbReference type="RefSeq" id="WP_323272404.1">
    <property type="nucleotide sequence ID" value="NZ_JAYGHT010000019.1"/>
</dbReference>
<dbReference type="PANTHER" id="PTHR35579:SF6">
    <property type="entry name" value="DUF324 DOMAIN-CONTAINING PROTEIN"/>
    <property type="match status" value="1"/>
</dbReference>
<accession>A0ABU5TWT3</accession>
<dbReference type="Proteomes" id="UP001301728">
    <property type="component" value="Unassembled WGS sequence"/>
</dbReference>
<evidence type="ECO:0000259" key="2">
    <source>
        <dbReference type="Pfam" id="PF03787"/>
    </source>
</evidence>
<sequence>MTELRHKSNRHIVKRIIVRGTLILDTPTCLGSGDTDSPTDLALLRDSISNDALLIGSSIAGALRNYLREQNKGYGESDTRHDIATKLFGDLFSYKNEQNESETKRIELREQDTQSSLIIDDAISTQPIQSELRDGVKINSMTRTAAAQAKYDLELLQAGTEFPLCFELLIEAEDRKITLIKAIATEMQLAETNYFSNFFFKWLAYRYKNKATLLKSLAIALSGLQQGEISLGMKKRRGFGRCHVKEWQVWYFNLEDANDRILWLNFEHWRTGFIPIFNVYTSIREGLTQAGLQVAEDWEDKRDRFTIQATFKLVSSLLIRSGQAETGRAPDVVHLKSHRQGKTDPESILSGTSLAGVLRHRAERIVNTLEKPTTIIDEIFGPDFSQDKTKKAKASRLIVHETTINHTTDLVQTRIAIDRFTGGAYHGALFQEQPVFANDETELKLEIELRNPIEHEIGLLLLLLKDLWTEDLPVGGSSSVGRGRLQGIKADLIWTKEQKSWKIAQPDLSKNSLEITGSDRQDLENYVNRLVEYAQQETTKNDQA</sequence>
<gene>
    <name evidence="3" type="ORF">VB854_08580</name>
</gene>
<feature type="domain" description="CRISPR type III-associated protein" evidence="2">
    <location>
        <begin position="310"/>
        <end position="485"/>
    </location>
</feature>
<name>A0ABU5TWT3_9CYAN</name>
<dbReference type="Pfam" id="PF03787">
    <property type="entry name" value="RAMPs"/>
    <property type="match status" value="2"/>
</dbReference>
<organism evidence="3 4">
    <name type="scientific">Limnoraphis robusta CCNP1315</name>
    <dbReference type="NCBI Taxonomy" id="3110306"/>
    <lineage>
        <taxon>Bacteria</taxon>
        <taxon>Bacillati</taxon>
        <taxon>Cyanobacteriota</taxon>
        <taxon>Cyanophyceae</taxon>
        <taxon>Oscillatoriophycideae</taxon>
        <taxon>Oscillatoriales</taxon>
        <taxon>Sirenicapillariaceae</taxon>
        <taxon>Limnoraphis</taxon>
    </lineage>
</organism>
<evidence type="ECO:0000256" key="1">
    <source>
        <dbReference type="ARBA" id="ARBA00023118"/>
    </source>
</evidence>
<feature type="domain" description="CRISPR type III-associated protein" evidence="2">
    <location>
        <begin position="23"/>
        <end position="242"/>
    </location>
</feature>
<evidence type="ECO:0000313" key="4">
    <source>
        <dbReference type="Proteomes" id="UP001301728"/>
    </source>
</evidence>
<dbReference type="PANTHER" id="PTHR35579">
    <property type="entry name" value="CRISPR SYSTEM CMS ENDORIBONUCLEASE CSM3"/>
    <property type="match status" value="1"/>
</dbReference>